<dbReference type="Proteomes" id="UP000664761">
    <property type="component" value="Unassembled WGS sequence"/>
</dbReference>
<evidence type="ECO:0000313" key="5">
    <source>
        <dbReference type="EMBL" id="MBO0332137.1"/>
    </source>
</evidence>
<evidence type="ECO:0000313" key="6">
    <source>
        <dbReference type="Proteomes" id="UP000664761"/>
    </source>
</evidence>
<comment type="caution">
    <text evidence="5">The sequence shown here is derived from an EMBL/GenBank/DDBJ whole genome shotgun (WGS) entry which is preliminary data.</text>
</comment>
<evidence type="ECO:0000256" key="4">
    <source>
        <dbReference type="SAM" id="SignalP"/>
    </source>
</evidence>
<organism evidence="5 6">
    <name type="scientific">Sneathiella sedimenti</name>
    <dbReference type="NCBI Taxonomy" id="2816034"/>
    <lineage>
        <taxon>Bacteria</taxon>
        <taxon>Pseudomonadati</taxon>
        <taxon>Pseudomonadota</taxon>
        <taxon>Alphaproteobacteria</taxon>
        <taxon>Sneathiellales</taxon>
        <taxon>Sneathiellaceae</taxon>
        <taxon>Sneathiella</taxon>
    </lineage>
</organism>
<dbReference type="RefSeq" id="WP_207040992.1">
    <property type="nucleotide sequence ID" value="NZ_JAFLNC010000001.1"/>
</dbReference>
<keyword evidence="6" id="KW-1185">Reference proteome</keyword>
<accession>A0ABS3F0U7</accession>
<evidence type="ECO:0000256" key="1">
    <source>
        <dbReference type="ARBA" id="ARBA00009023"/>
    </source>
</evidence>
<reference evidence="5 6" key="1">
    <citation type="submission" date="2021-03" db="EMBL/GenBank/DDBJ databases">
        <title>Sneathiella sp. CAU 1612 isolated from Kang Won-do.</title>
        <authorList>
            <person name="Kim W."/>
        </authorList>
    </citation>
    <scope>NUCLEOTIDE SEQUENCE [LARGE SCALE GENOMIC DNA]</scope>
    <source>
        <strain evidence="5 6">CAU 1612</strain>
    </source>
</reference>
<dbReference type="NCBIfam" id="NF037995">
    <property type="entry name" value="TRAP_S1"/>
    <property type="match status" value="1"/>
</dbReference>
<keyword evidence="3 4" id="KW-0732">Signal</keyword>
<proteinExistence type="inferred from homology"/>
<name>A0ABS3F0U7_9PROT</name>
<dbReference type="InterPro" id="IPR038404">
    <property type="entry name" value="TRAP_DctP_sf"/>
</dbReference>
<dbReference type="InterPro" id="IPR018389">
    <property type="entry name" value="DctP_fam"/>
</dbReference>
<feature type="chain" id="PRO_5046188531" evidence="4">
    <location>
        <begin position="24"/>
        <end position="329"/>
    </location>
</feature>
<evidence type="ECO:0000256" key="2">
    <source>
        <dbReference type="ARBA" id="ARBA00022448"/>
    </source>
</evidence>
<sequence>MKRIFGAVVSLVLMMPLTNTLQAAEIMRCSHQLSPNSHIAKVIDQWAAEIETLSENDIDVQINGANSLVMAPRNIAAVRAGELECAFSNNRHWTESLPLMDITLEPFALRNVEILKKWRGSPAANLLEQKILETGLTNVAWLFTTWRTAITSNGRHIIKPSDFKGVKIQGLGPISNAAFEALGAIPVDMSDKKAYVALENGDLDAGLTNVSSALSARYFEVQDHVTILPLFTLFYNGYVNTTWYNALPEKSKQAIREASARAAIWAIEASEISAAAAPNLLKDEDMQVYVATQPEIEALKNIMRPAFNKKFLSTTGQLGSELITLVDEM</sequence>
<keyword evidence="2" id="KW-0813">Transport</keyword>
<feature type="signal peptide" evidence="4">
    <location>
        <begin position="1"/>
        <end position="23"/>
    </location>
</feature>
<dbReference type="PANTHER" id="PTHR33376:SF7">
    <property type="entry name" value="C4-DICARBOXYLATE-BINDING PROTEIN DCTB"/>
    <property type="match status" value="1"/>
</dbReference>
<protein>
    <submittedName>
        <fullName evidence="5">TRAP transporter substrate-binding protein DctP</fullName>
    </submittedName>
</protein>
<dbReference type="Gene3D" id="3.40.190.170">
    <property type="entry name" value="Bacterial extracellular solute-binding protein, family 7"/>
    <property type="match status" value="1"/>
</dbReference>
<gene>
    <name evidence="5" type="primary">dctP</name>
    <name evidence="5" type="ORF">J0X12_00830</name>
</gene>
<evidence type="ECO:0000256" key="3">
    <source>
        <dbReference type="ARBA" id="ARBA00022729"/>
    </source>
</evidence>
<dbReference type="PANTHER" id="PTHR33376">
    <property type="match status" value="1"/>
</dbReference>
<dbReference type="Pfam" id="PF03480">
    <property type="entry name" value="DctP"/>
    <property type="match status" value="1"/>
</dbReference>
<dbReference type="EMBL" id="JAFLNC010000001">
    <property type="protein sequence ID" value="MBO0332137.1"/>
    <property type="molecule type" value="Genomic_DNA"/>
</dbReference>
<comment type="similarity">
    <text evidence="1">Belongs to the bacterial solute-binding protein 7 family.</text>
</comment>